<keyword evidence="3" id="KW-0998">Cell outer membrane</keyword>
<dbReference type="Gene3D" id="2.40.170.20">
    <property type="entry name" value="TonB-dependent receptor, beta-barrel domain"/>
    <property type="match status" value="1"/>
</dbReference>
<sequence length="931" mass="104478">MKKFLSLTFLLFFTSILLAQETTGSIAGLLSDREMEGEPLPFANVLIKGTSKGTTSDYDGLYMLKNIEPGTYTLVFSFVGYETLEVPDVVVEAGKVTEVNTELGSSAASLDEVLITTVSRRDSEVALLYEQKNSVAVVESIGSVELAKLGVSDAATATTKISGVTASEASGDLFVRGLGDRYLYTTLNGLPIPSDDVERKNIDLGLFPTRVVQSVGISKTYSSEYSADQASGTVNINSRELVGTELLDIGLQAGINTNAAGEFSNFKVSPNQDDVFFGFYDQAVPIEHSLNNQTWNTQTDPFPMNRRYNITGGKKFGEDLKVLVSLSQSARFEYNKGIFREYRSNNLYDFFSDVENYSKTDNTTGLLDIKYEWNDNNEIKATSLFINKLTDEVFEAGRNGEGVVFEETGPAENLNQFIRDQNIKQTRLWVNQLHGYHQMWDGKNELDWALGYNLVDADEPNRIRNEVNFDGDDFVQLGRMGGYQQRKSSQIIDDVELNAYLQDKFNIDVDEEAGKNIFVQAGGNYRNKERDFISRFFGADEVVLNSVNPTSIDDLSSVFTTENFENGILDFNRLTPDRYNAILDSYAGFANFNYGKGKWNINLGARYQYDNLDIVFDVNNYPVNAPEFSFNNYENIYPNLNIKFSPNENSNIRFAASRTITLPEFKEIAPFEYVSQTGQITRGNPNLNASTNTNFDLKYELFPDSGELISLTGFYKRITDPINRVQDRGSAGVFSFFNAGEEANIFGIELETRLDVIESESEEGLDLAIGFNASRMWHKQDLREVYNEEGTFIRTFRYNGKTEIGLQGASDWIFNGSLNFATETDNPFRASLVANYASDKIFALGAPEVQTQTDVFYNDEIVEKGFVTLDAIISKQFNDKWELEFKGQNLLNPEIERYQAIRPSSTGIESTETVRSYTRGAILSLGVNYSF</sequence>
<comment type="caution">
    <text evidence="8">The sequence shown here is derived from an EMBL/GenBank/DDBJ whole genome shotgun (WGS) entry which is preliminary data.</text>
</comment>
<dbReference type="Gene3D" id="2.170.130.10">
    <property type="entry name" value="TonB-dependent receptor, plug domain"/>
    <property type="match status" value="1"/>
</dbReference>
<dbReference type="InterPro" id="IPR000531">
    <property type="entry name" value="Beta-barrel_TonB"/>
</dbReference>
<reference evidence="8" key="1">
    <citation type="submission" date="2022-07" db="EMBL/GenBank/DDBJ databases">
        <title>Gramela sediminis sp. nov., isolated from deep-sea sediment of the Indian Ocean.</title>
        <authorList>
            <person name="Shi H."/>
        </authorList>
    </citation>
    <scope>NUCLEOTIDE SEQUENCE</scope>
    <source>
        <strain evidence="8">GC03-9</strain>
    </source>
</reference>
<keyword evidence="5" id="KW-0732">Signal</keyword>
<gene>
    <name evidence="8" type="ORF">MKO06_02390</name>
</gene>
<protein>
    <submittedName>
        <fullName evidence="8">TonB-dependent receptor</fullName>
    </submittedName>
</protein>
<feature type="domain" description="TonB-dependent receptor plug" evidence="7">
    <location>
        <begin position="132"/>
        <end position="233"/>
    </location>
</feature>
<feature type="signal peptide" evidence="5">
    <location>
        <begin position="1"/>
        <end position="19"/>
    </location>
</feature>
<dbReference type="EMBL" id="JANCNS010000001">
    <property type="protein sequence ID" value="MCP9198739.1"/>
    <property type="molecule type" value="Genomic_DNA"/>
</dbReference>
<dbReference type="InterPro" id="IPR037066">
    <property type="entry name" value="Plug_dom_sf"/>
</dbReference>
<dbReference type="SUPFAM" id="SSF49464">
    <property type="entry name" value="Carboxypeptidase regulatory domain-like"/>
    <property type="match status" value="1"/>
</dbReference>
<dbReference type="Pfam" id="PF00593">
    <property type="entry name" value="TonB_dep_Rec_b-barrel"/>
    <property type="match status" value="1"/>
</dbReference>
<evidence type="ECO:0000313" key="8">
    <source>
        <dbReference type="EMBL" id="MCP9198739.1"/>
    </source>
</evidence>
<dbReference type="InterPro" id="IPR012910">
    <property type="entry name" value="Plug_dom"/>
</dbReference>
<evidence type="ECO:0000256" key="4">
    <source>
        <dbReference type="RuleBase" id="RU003357"/>
    </source>
</evidence>
<proteinExistence type="inferred from homology"/>
<dbReference type="Proteomes" id="UP001155280">
    <property type="component" value="Unassembled WGS sequence"/>
</dbReference>
<feature type="domain" description="TonB-dependent receptor-like beta-barrel" evidence="6">
    <location>
        <begin position="413"/>
        <end position="890"/>
    </location>
</feature>
<comment type="similarity">
    <text evidence="4">Belongs to the TonB-dependent receptor family.</text>
</comment>
<dbReference type="AlphaFoldDB" id="A0A9X2HZY5"/>
<dbReference type="PANTHER" id="PTHR40980:SF5">
    <property type="entry name" value="TONB-DEPENDENT RECEPTOR"/>
    <property type="match status" value="1"/>
</dbReference>
<keyword evidence="4" id="KW-0798">TonB box</keyword>
<dbReference type="RefSeq" id="WP_241550743.1">
    <property type="nucleotide sequence ID" value="NZ_JANCNS010000001.1"/>
</dbReference>
<keyword evidence="8" id="KW-0675">Receptor</keyword>
<evidence type="ECO:0000256" key="1">
    <source>
        <dbReference type="ARBA" id="ARBA00004442"/>
    </source>
</evidence>
<dbReference type="Pfam" id="PF07715">
    <property type="entry name" value="Plug"/>
    <property type="match status" value="1"/>
</dbReference>
<comment type="subcellular location">
    <subcellularLocation>
        <location evidence="1 4">Cell outer membrane</location>
    </subcellularLocation>
</comment>
<dbReference type="Gene3D" id="2.60.40.1120">
    <property type="entry name" value="Carboxypeptidase-like, regulatory domain"/>
    <property type="match status" value="1"/>
</dbReference>
<organism evidence="8 9">
    <name type="scientific">Christiangramia oceanisediminis</name>
    <dbReference type="NCBI Taxonomy" id="2920386"/>
    <lineage>
        <taxon>Bacteria</taxon>
        <taxon>Pseudomonadati</taxon>
        <taxon>Bacteroidota</taxon>
        <taxon>Flavobacteriia</taxon>
        <taxon>Flavobacteriales</taxon>
        <taxon>Flavobacteriaceae</taxon>
        <taxon>Christiangramia</taxon>
    </lineage>
</organism>
<dbReference type="SUPFAM" id="SSF56935">
    <property type="entry name" value="Porins"/>
    <property type="match status" value="1"/>
</dbReference>
<keyword evidence="9" id="KW-1185">Reference proteome</keyword>
<evidence type="ECO:0000256" key="2">
    <source>
        <dbReference type="ARBA" id="ARBA00023136"/>
    </source>
</evidence>
<evidence type="ECO:0000256" key="3">
    <source>
        <dbReference type="ARBA" id="ARBA00023237"/>
    </source>
</evidence>
<dbReference type="Pfam" id="PF13715">
    <property type="entry name" value="CarbopepD_reg_2"/>
    <property type="match status" value="1"/>
</dbReference>
<dbReference type="GO" id="GO:0009279">
    <property type="term" value="C:cell outer membrane"/>
    <property type="evidence" value="ECO:0007669"/>
    <property type="project" value="UniProtKB-SubCell"/>
</dbReference>
<dbReference type="PANTHER" id="PTHR40980">
    <property type="entry name" value="PLUG DOMAIN-CONTAINING PROTEIN"/>
    <property type="match status" value="1"/>
</dbReference>
<keyword evidence="2 4" id="KW-0472">Membrane</keyword>
<accession>A0A9X2HZY5</accession>
<evidence type="ECO:0000259" key="6">
    <source>
        <dbReference type="Pfam" id="PF00593"/>
    </source>
</evidence>
<dbReference type="InterPro" id="IPR036942">
    <property type="entry name" value="Beta-barrel_TonB_sf"/>
</dbReference>
<evidence type="ECO:0000256" key="5">
    <source>
        <dbReference type="SAM" id="SignalP"/>
    </source>
</evidence>
<name>A0A9X2HZY5_9FLAO</name>
<evidence type="ECO:0000313" key="9">
    <source>
        <dbReference type="Proteomes" id="UP001155280"/>
    </source>
</evidence>
<evidence type="ECO:0000259" key="7">
    <source>
        <dbReference type="Pfam" id="PF07715"/>
    </source>
</evidence>
<dbReference type="InterPro" id="IPR008969">
    <property type="entry name" value="CarboxyPept-like_regulatory"/>
</dbReference>
<feature type="chain" id="PRO_5040829728" evidence="5">
    <location>
        <begin position="20"/>
        <end position="931"/>
    </location>
</feature>